<protein>
    <submittedName>
        <fullName evidence="1">Alpha/beta hydrolase</fullName>
    </submittedName>
</protein>
<organism evidence="1 2">
    <name type="scientific">Hyphomonas atlantica</name>
    <dbReference type="NCBI Taxonomy" id="1280948"/>
    <lineage>
        <taxon>Bacteria</taxon>
        <taxon>Pseudomonadati</taxon>
        <taxon>Pseudomonadota</taxon>
        <taxon>Alphaproteobacteria</taxon>
        <taxon>Hyphomonadales</taxon>
        <taxon>Hyphomonadaceae</taxon>
        <taxon>Hyphomonas</taxon>
    </lineage>
</organism>
<dbReference type="Gene3D" id="3.40.50.1820">
    <property type="entry name" value="alpha/beta hydrolase"/>
    <property type="match status" value="1"/>
</dbReference>
<evidence type="ECO:0000313" key="2">
    <source>
        <dbReference type="Proteomes" id="UP000263957"/>
    </source>
</evidence>
<feature type="non-terminal residue" evidence="1">
    <location>
        <position position="1"/>
    </location>
</feature>
<evidence type="ECO:0000313" key="1">
    <source>
        <dbReference type="EMBL" id="HBQ49483.1"/>
    </source>
</evidence>
<dbReference type="GO" id="GO:0016787">
    <property type="term" value="F:hydrolase activity"/>
    <property type="evidence" value="ECO:0007669"/>
    <property type="project" value="UniProtKB-KW"/>
</dbReference>
<proteinExistence type="predicted"/>
<keyword evidence="1" id="KW-0378">Hydrolase</keyword>
<dbReference type="EMBL" id="DOGS01000229">
    <property type="protein sequence ID" value="HBQ49483.1"/>
    <property type="molecule type" value="Genomic_DNA"/>
</dbReference>
<dbReference type="Proteomes" id="UP000263957">
    <property type="component" value="Unassembled WGS sequence"/>
</dbReference>
<accession>A0A356W821</accession>
<sequence length="50" mass="5601">TLIKPAAGEDIARRIPGAELNILDKWGHDMPEKMIPVLLDLIVPFLDRHA</sequence>
<gene>
    <name evidence="1" type="ORF">DD728_11495</name>
</gene>
<comment type="caution">
    <text evidence="1">The sequence shown here is derived from an EMBL/GenBank/DDBJ whole genome shotgun (WGS) entry which is preliminary data.</text>
</comment>
<reference evidence="1 2" key="1">
    <citation type="journal article" date="2018" name="Nat. Biotechnol.">
        <title>A standardized bacterial taxonomy based on genome phylogeny substantially revises the tree of life.</title>
        <authorList>
            <person name="Parks D.H."/>
            <person name="Chuvochina M."/>
            <person name="Waite D.W."/>
            <person name="Rinke C."/>
            <person name="Skarshewski A."/>
            <person name="Chaumeil P.A."/>
            <person name="Hugenholtz P."/>
        </authorList>
    </citation>
    <scope>NUCLEOTIDE SEQUENCE [LARGE SCALE GENOMIC DNA]</scope>
    <source>
        <strain evidence="1">UBA10378</strain>
    </source>
</reference>
<dbReference type="SUPFAM" id="SSF53474">
    <property type="entry name" value="alpha/beta-Hydrolases"/>
    <property type="match status" value="1"/>
</dbReference>
<dbReference type="AlphaFoldDB" id="A0A356W821"/>
<name>A0A356W821_9PROT</name>
<feature type="non-terminal residue" evidence="1">
    <location>
        <position position="50"/>
    </location>
</feature>
<dbReference type="InterPro" id="IPR029058">
    <property type="entry name" value="AB_hydrolase_fold"/>
</dbReference>